<dbReference type="PROSITE" id="PS50928">
    <property type="entry name" value="ABC_TM1"/>
    <property type="match status" value="1"/>
</dbReference>
<proteinExistence type="inferred from homology"/>
<gene>
    <name evidence="10" type="ORF">RBR11_14810</name>
</gene>
<sequence>MTVETVETAVPTTESVVLPRGARSPRRPGRTPGARPRAMSRTAVNGALVLVACYTFFPFIWTVFAATKNSGAIQVGDVLSFKGFDLANNIHLLVSYHGGIYFRWFANSILYAGVGAAVGALICVAAGYAFDKYEFRGKEKLFLLVLVGVLVPSAATTLPLYLLASNVHLVNTYWGVLIPSLVNPFGVYLARIFSAGYVPGEVIEAGRIDGASEFALFRRLALPMIGPGYVTILLFQFSGIWNGFFLSLVMLTNMQLFPVSLGMYELNSSLASNGPELLPMVMLGSLLSIIPLIVIFISLQRYWKAGLTAGSVK</sequence>
<dbReference type="InterPro" id="IPR035906">
    <property type="entry name" value="MetI-like_sf"/>
</dbReference>
<dbReference type="RefSeq" id="WP_308490142.1">
    <property type="nucleotide sequence ID" value="NZ_JAVFCB010000009.1"/>
</dbReference>
<feature type="transmembrane region" description="Helical" evidence="7">
    <location>
        <begin position="142"/>
        <end position="164"/>
    </location>
</feature>
<dbReference type="PANTHER" id="PTHR43744:SF12">
    <property type="entry name" value="ABC TRANSPORTER PERMEASE PROTEIN MG189-RELATED"/>
    <property type="match status" value="1"/>
</dbReference>
<protein>
    <submittedName>
        <fullName evidence="10">Carbohydrate ABC transporter permease</fullName>
    </submittedName>
</protein>
<evidence type="ECO:0000313" key="11">
    <source>
        <dbReference type="Proteomes" id="UP001230289"/>
    </source>
</evidence>
<evidence type="ECO:0000259" key="9">
    <source>
        <dbReference type="PROSITE" id="PS50928"/>
    </source>
</evidence>
<organism evidence="10 11">
    <name type="scientific">Microbacterium capsulatum</name>
    <dbReference type="NCBI Taxonomy" id="3041921"/>
    <lineage>
        <taxon>Bacteria</taxon>
        <taxon>Bacillati</taxon>
        <taxon>Actinomycetota</taxon>
        <taxon>Actinomycetes</taxon>
        <taxon>Micrococcales</taxon>
        <taxon>Microbacteriaceae</taxon>
        <taxon>Microbacterium</taxon>
    </lineage>
</organism>
<keyword evidence="5 7" id="KW-1133">Transmembrane helix</keyword>
<dbReference type="SUPFAM" id="SSF161098">
    <property type="entry name" value="MetI-like"/>
    <property type="match status" value="1"/>
</dbReference>
<dbReference type="Proteomes" id="UP001230289">
    <property type="component" value="Unassembled WGS sequence"/>
</dbReference>
<feature type="transmembrane region" description="Helical" evidence="7">
    <location>
        <begin position="43"/>
        <end position="64"/>
    </location>
</feature>
<comment type="subcellular location">
    <subcellularLocation>
        <location evidence="1 7">Cell membrane</location>
        <topology evidence="1 7">Multi-pass membrane protein</topology>
    </subcellularLocation>
</comment>
<dbReference type="PANTHER" id="PTHR43744">
    <property type="entry name" value="ABC TRANSPORTER PERMEASE PROTEIN MG189-RELATED-RELATED"/>
    <property type="match status" value="1"/>
</dbReference>
<evidence type="ECO:0000256" key="2">
    <source>
        <dbReference type="ARBA" id="ARBA00022448"/>
    </source>
</evidence>
<feature type="region of interest" description="Disordered" evidence="8">
    <location>
        <begin position="18"/>
        <end position="37"/>
    </location>
</feature>
<keyword evidence="11" id="KW-1185">Reference proteome</keyword>
<reference evidence="10 11" key="1">
    <citation type="submission" date="2023-08" db="EMBL/GenBank/DDBJ databases">
        <title>Microbacterium sp. nov., isolated from a waste landfill.</title>
        <authorList>
            <person name="Wen W."/>
        </authorList>
    </citation>
    <scope>NUCLEOTIDE SEQUENCE [LARGE SCALE GENOMIC DNA]</scope>
    <source>
        <strain evidence="10 11">ASV81</strain>
    </source>
</reference>
<feature type="transmembrane region" description="Helical" evidence="7">
    <location>
        <begin position="228"/>
        <end position="257"/>
    </location>
</feature>
<dbReference type="InterPro" id="IPR000515">
    <property type="entry name" value="MetI-like"/>
</dbReference>
<evidence type="ECO:0000256" key="6">
    <source>
        <dbReference type="ARBA" id="ARBA00023136"/>
    </source>
</evidence>
<dbReference type="CDD" id="cd06261">
    <property type="entry name" value="TM_PBP2"/>
    <property type="match status" value="1"/>
</dbReference>
<keyword evidence="3" id="KW-1003">Cell membrane</keyword>
<dbReference type="Gene3D" id="1.10.3720.10">
    <property type="entry name" value="MetI-like"/>
    <property type="match status" value="1"/>
</dbReference>
<dbReference type="EMBL" id="JAVFCB010000009">
    <property type="protein sequence ID" value="MDQ4215188.1"/>
    <property type="molecule type" value="Genomic_DNA"/>
</dbReference>
<keyword evidence="4 7" id="KW-0812">Transmembrane</keyword>
<feature type="transmembrane region" description="Helical" evidence="7">
    <location>
        <begin position="277"/>
        <end position="299"/>
    </location>
</feature>
<keyword evidence="6 7" id="KW-0472">Membrane</keyword>
<dbReference type="Pfam" id="PF00528">
    <property type="entry name" value="BPD_transp_1"/>
    <property type="match status" value="1"/>
</dbReference>
<accession>A0ABU0XJA0</accession>
<comment type="similarity">
    <text evidence="7">Belongs to the binding-protein-dependent transport system permease family.</text>
</comment>
<evidence type="ECO:0000256" key="4">
    <source>
        <dbReference type="ARBA" id="ARBA00022692"/>
    </source>
</evidence>
<evidence type="ECO:0000256" key="1">
    <source>
        <dbReference type="ARBA" id="ARBA00004651"/>
    </source>
</evidence>
<comment type="caution">
    <text evidence="10">The sequence shown here is derived from an EMBL/GenBank/DDBJ whole genome shotgun (WGS) entry which is preliminary data.</text>
</comment>
<keyword evidence="2 7" id="KW-0813">Transport</keyword>
<evidence type="ECO:0000256" key="3">
    <source>
        <dbReference type="ARBA" id="ARBA00022475"/>
    </source>
</evidence>
<name>A0ABU0XJA0_9MICO</name>
<evidence type="ECO:0000256" key="7">
    <source>
        <dbReference type="RuleBase" id="RU363032"/>
    </source>
</evidence>
<feature type="transmembrane region" description="Helical" evidence="7">
    <location>
        <begin position="170"/>
        <end position="190"/>
    </location>
</feature>
<feature type="domain" description="ABC transmembrane type-1" evidence="9">
    <location>
        <begin position="105"/>
        <end position="299"/>
    </location>
</feature>
<evidence type="ECO:0000256" key="8">
    <source>
        <dbReference type="SAM" id="MobiDB-lite"/>
    </source>
</evidence>
<feature type="transmembrane region" description="Helical" evidence="7">
    <location>
        <begin position="109"/>
        <end position="130"/>
    </location>
</feature>
<evidence type="ECO:0000313" key="10">
    <source>
        <dbReference type="EMBL" id="MDQ4215188.1"/>
    </source>
</evidence>
<evidence type="ECO:0000256" key="5">
    <source>
        <dbReference type="ARBA" id="ARBA00022989"/>
    </source>
</evidence>